<dbReference type="EMBL" id="KK198760">
    <property type="protein sequence ID" value="KCW61704.1"/>
    <property type="molecule type" value="Genomic_DNA"/>
</dbReference>
<dbReference type="OMA" id="EERCAAN"/>
<dbReference type="PANTHER" id="PTHR31762:SF10">
    <property type="entry name" value="FAS-BINDING FACTOR-LIKE PROTEIN"/>
    <property type="match status" value="1"/>
</dbReference>
<gene>
    <name evidence="3" type="ORF">EUGRSUZ_H04424</name>
</gene>
<feature type="coiled-coil region" evidence="1">
    <location>
        <begin position="316"/>
        <end position="357"/>
    </location>
</feature>
<accession>A0A059B6P0</accession>
<proteinExistence type="predicted"/>
<evidence type="ECO:0008006" key="4">
    <source>
        <dbReference type="Google" id="ProtNLM"/>
    </source>
</evidence>
<dbReference type="InParanoid" id="A0A059B6P0"/>
<feature type="compositionally biased region" description="Polar residues" evidence="2">
    <location>
        <begin position="157"/>
        <end position="190"/>
    </location>
</feature>
<protein>
    <recommendedName>
        <fullName evidence="4">Coiled-coil domain-containing protein SCD2</fullName>
    </recommendedName>
</protein>
<feature type="compositionally biased region" description="Polar residues" evidence="2">
    <location>
        <begin position="7"/>
        <end position="23"/>
    </location>
</feature>
<evidence type="ECO:0000256" key="2">
    <source>
        <dbReference type="SAM" id="MobiDB-lite"/>
    </source>
</evidence>
<dbReference type="InterPro" id="IPR040321">
    <property type="entry name" value="SCD2-like"/>
</dbReference>
<sequence length="434" mass="46748">MRPLYVRQQSNPGTPGGSASPTRSPLHRHARSGSTGYMKKAQTKAAAQRLAQVMAHQLGDDEDDEDDDLSYEYTPASGAGSIGLAGGRAPRGRSPMSVRPHVEQPHSARSSAIGRPSPPVNSIDQLSLARMSTSTRSAQSAAAEQSQPSRTVVVGRSPQSANAEQPSLPHISTPTQSFHSAAAEQSQPTRSVVAGRLPQSANTEQPSLAHISTPTQSFHSAAAEQSLPARSVVVTSRPSQSTIPEQPPSARSTSGSRPFLGVKTVTMVPASVPISLKPSYSVIPTETPVEHRRDKSRLSVDWDNMSTKETSNHRSASALQDELDMLQEENDSLLEKLQLAEERCDEAEDKAWQLEKQISSLGEGVNLEARLLSRQACHCLRSCFLMMPTFMLSNILFLIALQKGSSLAAKGGAPPMKMDNIACYHMDQYRLSLA</sequence>
<dbReference type="Gramene" id="KCW61704">
    <property type="protein sequence ID" value="KCW61704"/>
    <property type="gene ID" value="EUGRSUZ_H04424"/>
</dbReference>
<evidence type="ECO:0000313" key="3">
    <source>
        <dbReference type="EMBL" id="KCW61704.1"/>
    </source>
</evidence>
<feature type="compositionally biased region" description="Low complexity" evidence="2">
    <location>
        <begin position="129"/>
        <end position="150"/>
    </location>
</feature>
<reference evidence="3" key="1">
    <citation type="submission" date="2013-07" db="EMBL/GenBank/DDBJ databases">
        <title>The genome of Eucalyptus grandis.</title>
        <authorList>
            <person name="Schmutz J."/>
            <person name="Hayes R."/>
            <person name="Myburg A."/>
            <person name="Tuskan G."/>
            <person name="Grattapaglia D."/>
            <person name="Rokhsar D.S."/>
        </authorList>
    </citation>
    <scope>NUCLEOTIDE SEQUENCE</scope>
    <source>
        <tissue evidence="3">Leaf extractions</tissue>
    </source>
</reference>
<dbReference type="GO" id="GO:0000911">
    <property type="term" value="P:cytokinesis by cell plate formation"/>
    <property type="evidence" value="ECO:0007669"/>
    <property type="project" value="InterPro"/>
</dbReference>
<dbReference type="AlphaFoldDB" id="A0A059B6P0"/>
<dbReference type="PANTHER" id="PTHR31762">
    <property type="entry name" value="FAS-BINDING FACTOR-LIKE PROTEIN"/>
    <property type="match status" value="1"/>
</dbReference>
<keyword evidence="1" id="KW-0175">Coiled coil</keyword>
<dbReference type="eggNOG" id="ENOG502QVZK">
    <property type="taxonomic scope" value="Eukaryota"/>
</dbReference>
<feature type="compositionally biased region" description="Acidic residues" evidence="2">
    <location>
        <begin position="60"/>
        <end position="70"/>
    </location>
</feature>
<organism evidence="3">
    <name type="scientific">Eucalyptus grandis</name>
    <name type="common">Flooded gum</name>
    <dbReference type="NCBI Taxonomy" id="71139"/>
    <lineage>
        <taxon>Eukaryota</taxon>
        <taxon>Viridiplantae</taxon>
        <taxon>Streptophyta</taxon>
        <taxon>Embryophyta</taxon>
        <taxon>Tracheophyta</taxon>
        <taxon>Spermatophyta</taxon>
        <taxon>Magnoliopsida</taxon>
        <taxon>eudicotyledons</taxon>
        <taxon>Gunneridae</taxon>
        <taxon>Pentapetalae</taxon>
        <taxon>rosids</taxon>
        <taxon>malvids</taxon>
        <taxon>Myrtales</taxon>
        <taxon>Myrtaceae</taxon>
        <taxon>Myrtoideae</taxon>
        <taxon>Eucalypteae</taxon>
        <taxon>Eucalyptus</taxon>
    </lineage>
</organism>
<feature type="compositionally biased region" description="Polar residues" evidence="2">
    <location>
        <begin position="233"/>
        <end position="256"/>
    </location>
</feature>
<feature type="region of interest" description="Disordered" evidence="2">
    <location>
        <begin position="1"/>
        <end position="192"/>
    </location>
</feature>
<name>A0A059B6P0_EUCGR</name>
<feature type="region of interest" description="Disordered" evidence="2">
    <location>
        <begin position="214"/>
        <end position="258"/>
    </location>
</feature>
<evidence type="ECO:0000256" key="1">
    <source>
        <dbReference type="SAM" id="Coils"/>
    </source>
</evidence>